<dbReference type="InterPro" id="IPR050553">
    <property type="entry name" value="Thioredoxin_ResA/DsbE_sf"/>
</dbReference>
<dbReference type="Proteomes" id="UP000675920">
    <property type="component" value="Unplaced"/>
</dbReference>
<dbReference type="SUPFAM" id="SSF52833">
    <property type="entry name" value="Thioredoxin-like"/>
    <property type="match status" value="1"/>
</dbReference>
<dbReference type="PROSITE" id="PS51352">
    <property type="entry name" value="THIOREDOXIN_2"/>
    <property type="match status" value="1"/>
</dbReference>
<name>A0A9U5CT79_9BURK</name>
<dbReference type="RefSeq" id="WP_028311481.1">
    <property type="nucleotide sequence ID" value="NZ_AXWS01000013.1"/>
</dbReference>
<evidence type="ECO:0000256" key="2">
    <source>
        <dbReference type="ARBA" id="ARBA00007758"/>
    </source>
</evidence>
<accession>A0A9U5CT79</accession>
<dbReference type="PANTHER" id="PTHR42852:SF6">
    <property type="entry name" value="THIOL:DISULFIDE INTERCHANGE PROTEIN DSBE"/>
    <property type="match status" value="1"/>
</dbReference>
<comment type="subcellular location">
    <subcellularLocation>
        <location evidence="1">Cell envelope</location>
    </subcellularLocation>
</comment>
<keyword evidence="3" id="KW-0201">Cytochrome c-type biogenesis</keyword>
<evidence type="ECO:0000313" key="8">
    <source>
        <dbReference type="RefSeq" id="WP_028311481.1"/>
    </source>
</evidence>
<keyword evidence="4" id="KW-1015">Disulfide bond</keyword>
<dbReference type="AlphaFoldDB" id="A0A9U5CT79"/>
<keyword evidence="5" id="KW-0676">Redox-active center</keyword>
<dbReference type="GO" id="GO:0017004">
    <property type="term" value="P:cytochrome complex assembly"/>
    <property type="evidence" value="ECO:0007669"/>
    <property type="project" value="UniProtKB-KW"/>
</dbReference>
<dbReference type="NCBIfam" id="TIGR00385">
    <property type="entry name" value="dsbE"/>
    <property type="match status" value="1"/>
</dbReference>
<evidence type="ECO:0000259" key="6">
    <source>
        <dbReference type="PROSITE" id="PS51352"/>
    </source>
</evidence>
<dbReference type="CDD" id="cd03010">
    <property type="entry name" value="TlpA_like_DsbE"/>
    <property type="match status" value="1"/>
</dbReference>
<dbReference type="Gene3D" id="3.40.30.10">
    <property type="entry name" value="Glutaredoxin"/>
    <property type="match status" value="1"/>
</dbReference>
<protein>
    <submittedName>
        <fullName evidence="8">DsbE family thiol:disulfide interchange protein</fullName>
    </submittedName>
</protein>
<evidence type="ECO:0000256" key="5">
    <source>
        <dbReference type="ARBA" id="ARBA00023284"/>
    </source>
</evidence>
<organism evidence="7 8">
    <name type="scientific">Derxia gummosa DSM 723</name>
    <dbReference type="NCBI Taxonomy" id="1121388"/>
    <lineage>
        <taxon>Bacteria</taxon>
        <taxon>Pseudomonadati</taxon>
        <taxon>Pseudomonadota</taxon>
        <taxon>Betaproteobacteria</taxon>
        <taxon>Burkholderiales</taxon>
        <taxon>Alcaligenaceae</taxon>
        <taxon>Derxia</taxon>
    </lineage>
</organism>
<dbReference type="InterPro" id="IPR004799">
    <property type="entry name" value="Periplasmic_diS_OxRdtase_DsbE"/>
</dbReference>
<sequence>MSLPLRRLLVPIGAVIALVTLLGAGLRRDPSELPSPLVGKPAPAFSLPRLDQPTQNFGPEQLRGQVWLLNVWASWCTSCRKEHPLLVELAKKKAVTVVGLDYMDTRAEAGKWLAEHGDPYKLSVEDAKGRAGMDWGVVGVPETFVIDKAGVVRFKFTGPITQEAWDKTLAPLLRELERG</sequence>
<dbReference type="PROSITE" id="PS00194">
    <property type="entry name" value="THIOREDOXIN_1"/>
    <property type="match status" value="1"/>
</dbReference>
<evidence type="ECO:0000256" key="1">
    <source>
        <dbReference type="ARBA" id="ARBA00004196"/>
    </source>
</evidence>
<dbReference type="GO" id="GO:0015036">
    <property type="term" value="F:disulfide oxidoreductase activity"/>
    <property type="evidence" value="ECO:0007669"/>
    <property type="project" value="InterPro"/>
</dbReference>
<dbReference type="PANTHER" id="PTHR42852">
    <property type="entry name" value="THIOL:DISULFIDE INTERCHANGE PROTEIN DSBE"/>
    <property type="match status" value="1"/>
</dbReference>
<dbReference type="GO" id="GO:0030288">
    <property type="term" value="C:outer membrane-bounded periplasmic space"/>
    <property type="evidence" value="ECO:0007669"/>
    <property type="project" value="InterPro"/>
</dbReference>
<comment type="similarity">
    <text evidence="2">Belongs to the thioredoxin family. DsbE subfamily.</text>
</comment>
<dbReference type="InterPro" id="IPR017937">
    <property type="entry name" value="Thioredoxin_CS"/>
</dbReference>
<evidence type="ECO:0000256" key="3">
    <source>
        <dbReference type="ARBA" id="ARBA00022748"/>
    </source>
</evidence>
<dbReference type="InterPro" id="IPR036249">
    <property type="entry name" value="Thioredoxin-like_sf"/>
</dbReference>
<evidence type="ECO:0000313" key="7">
    <source>
        <dbReference type="Proteomes" id="UP000675920"/>
    </source>
</evidence>
<proteinExistence type="inferred from homology"/>
<dbReference type="Pfam" id="PF08534">
    <property type="entry name" value="Redoxin"/>
    <property type="match status" value="1"/>
</dbReference>
<dbReference type="OrthoDB" id="9811352at2"/>
<feature type="domain" description="Thioredoxin" evidence="6">
    <location>
        <begin position="36"/>
        <end position="174"/>
    </location>
</feature>
<dbReference type="InterPro" id="IPR013766">
    <property type="entry name" value="Thioredoxin_domain"/>
</dbReference>
<evidence type="ECO:0000256" key="4">
    <source>
        <dbReference type="ARBA" id="ARBA00023157"/>
    </source>
</evidence>
<reference evidence="8" key="1">
    <citation type="submission" date="2025-08" db="UniProtKB">
        <authorList>
            <consortium name="RefSeq"/>
        </authorList>
    </citation>
    <scope>IDENTIFICATION</scope>
</reference>
<dbReference type="InterPro" id="IPR013740">
    <property type="entry name" value="Redoxin"/>
</dbReference>
<keyword evidence="7" id="KW-1185">Reference proteome</keyword>